<dbReference type="PIRSF" id="PIRSF016487">
    <property type="entry name" value="CYTH_UCP016487"/>
    <property type="match status" value="1"/>
</dbReference>
<dbReference type="Gene3D" id="2.40.320.10">
    <property type="entry name" value="Hypothetical Protein Pfu-838710-001"/>
    <property type="match status" value="1"/>
</dbReference>
<keyword evidence="4" id="KW-1185">Reference proteome</keyword>
<dbReference type="InterPro" id="IPR023577">
    <property type="entry name" value="CYTH_domain"/>
</dbReference>
<dbReference type="KEGG" id="pstg:E8M01_22285"/>
<dbReference type="InterPro" id="IPR012042">
    <property type="entry name" value="NeuTTM/CthTTM-like"/>
</dbReference>
<dbReference type="Pfam" id="PF01928">
    <property type="entry name" value="CYTH"/>
    <property type="match status" value="1"/>
</dbReference>
<evidence type="ECO:0000313" key="4">
    <source>
        <dbReference type="Proteomes" id="UP000298781"/>
    </source>
</evidence>
<dbReference type="SMART" id="SM01118">
    <property type="entry name" value="CYTH"/>
    <property type="match status" value="1"/>
</dbReference>
<proteinExistence type="predicted"/>
<evidence type="ECO:0000313" key="3">
    <source>
        <dbReference type="EMBL" id="QCI66726.1"/>
    </source>
</evidence>
<feature type="domain" description="CYTH" evidence="2">
    <location>
        <begin position="2"/>
        <end position="147"/>
    </location>
</feature>
<dbReference type="SUPFAM" id="SSF55154">
    <property type="entry name" value="CYTH-like phosphatases"/>
    <property type="match status" value="1"/>
</dbReference>
<dbReference type="Proteomes" id="UP000298781">
    <property type="component" value="Chromosome"/>
</dbReference>
<protein>
    <submittedName>
        <fullName evidence="3">CYTH domain-containing protein</fullName>
    </submittedName>
</protein>
<feature type="active site" description="Proton acceptor" evidence="1">
    <location>
        <position position="29"/>
    </location>
</feature>
<sequence length="156" mass="17520">MAIEIERKFLVVGEAWRRGATVKPIEQGYLFSSPMVSARIRLVDGTATLTLKGERAGLARDEFEYAIPIADARDLMRLSQHPPIVKLRHEVVYAGKLWEVDEFTGRHAGLVIAEIELDHADEVFERPSWLGQEVTHDRRYRNSALIASGIPGEQAA</sequence>
<dbReference type="PANTHER" id="PTHR40114:SF1">
    <property type="entry name" value="SLR0698 PROTEIN"/>
    <property type="match status" value="1"/>
</dbReference>
<dbReference type="OrthoDB" id="9805588at2"/>
<gene>
    <name evidence="3" type="ORF">E8M01_22285</name>
</gene>
<reference evidence="3 4" key="1">
    <citation type="submission" date="2019-04" db="EMBL/GenBank/DDBJ databases">
        <title>Phreatobacter aquaticus sp. nov.</title>
        <authorList>
            <person name="Choi A."/>
        </authorList>
    </citation>
    <scope>NUCLEOTIDE SEQUENCE [LARGE SCALE GENOMIC DNA]</scope>
    <source>
        <strain evidence="3 4">KCTC 52518</strain>
    </source>
</reference>
<dbReference type="EMBL" id="CP039690">
    <property type="protein sequence ID" value="QCI66726.1"/>
    <property type="molecule type" value="Genomic_DNA"/>
</dbReference>
<dbReference type="PANTHER" id="PTHR40114">
    <property type="entry name" value="SLR0698 PROTEIN"/>
    <property type="match status" value="1"/>
</dbReference>
<dbReference type="AlphaFoldDB" id="A0A4D7BBA6"/>
<dbReference type="PROSITE" id="PS51707">
    <property type="entry name" value="CYTH"/>
    <property type="match status" value="1"/>
</dbReference>
<dbReference type="InterPro" id="IPR033469">
    <property type="entry name" value="CYTH-like_dom_sf"/>
</dbReference>
<name>A0A4D7BBA6_9HYPH</name>
<dbReference type="RefSeq" id="WP_136962166.1">
    <property type="nucleotide sequence ID" value="NZ_CP039690.1"/>
</dbReference>
<evidence type="ECO:0000256" key="1">
    <source>
        <dbReference type="PIRSR" id="PIRSR016487-1"/>
    </source>
</evidence>
<dbReference type="CDD" id="cd07891">
    <property type="entry name" value="CYTH-like_CthTTM-like_1"/>
    <property type="match status" value="1"/>
</dbReference>
<organism evidence="3 4">
    <name type="scientific">Phreatobacter stygius</name>
    <dbReference type="NCBI Taxonomy" id="1940610"/>
    <lineage>
        <taxon>Bacteria</taxon>
        <taxon>Pseudomonadati</taxon>
        <taxon>Pseudomonadota</taxon>
        <taxon>Alphaproteobacteria</taxon>
        <taxon>Hyphomicrobiales</taxon>
        <taxon>Phreatobacteraceae</taxon>
        <taxon>Phreatobacter</taxon>
    </lineage>
</organism>
<accession>A0A4D7BBA6</accession>
<evidence type="ECO:0000259" key="2">
    <source>
        <dbReference type="PROSITE" id="PS51707"/>
    </source>
</evidence>